<organism evidence="2 3">
    <name type="scientific">Senna tora</name>
    <dbReference type="NCBI Taxonomy" id="362788"/>
    <lineage>
        <taxon>Eukaryota</taxon>
        <taxon>Viridiplantae</taxon>
        <taxon>Streptophyta</taxon>
        <taxon>Embryophyta</taxon>
        <taxon>Tracheophyta</taxon>
        <taxon>Spermatophyta</taxon>
        <taxon>Magnoliopsida</taxon>
        <taxon>eudicotyledons</taxon>
        <taxon>Gunneridae</taxon>
        <taxon>Pentapetalae</taxon>
        <taxon>rosids</taxon>
        <taxon>fabids</taxon>
        <taxon>Fabales</taxon>
        <taxon>Fabaceae</taxon>
        <taxon>Caesalpinioideae</taxon>
        <taxon>Cassia clade</taxon>
        <taxon>Senna</taxon>
    </lineage>
</organism>
<dbReference type="Proteomes" id="UP000634136">
    <property type="component" value="Unassembled WGS sequence"/>
</dbReference>
<dbReference type="EMBL" id="JAAIUW010000002">
    <property type="protein sequence ID" value="KAF7841310.1"/>
    <property type="molecule type" value="Genomic_DNA"/>
</dbReference>
<evidence type="ECO:0000313" key="3">
    <source>
        <dbReference type="Proteomes" id="UP000634136"/>
    </source>
</evidence>
<protein>
    <submittedName>
        <fullName evidence="2">Uncharacterized protein</fullName>
    </submittedName>
</protein>
<dbReference type="AlphaFoldDB" id="A0A834XAX7"/>
<keyword evidence="3" id="KW-1185">Reference proteome</keyword>
<accession>A0A834XAX7</accession>
<reference evidence="2" key="1">
    <citation type="submission" date="2020-09" db="EMBL/GenBank/DDBJ databases">
        <title>Genome-Enabled Discovery of Anthraquinone Biosynthesis in Senna tora.</title>
        <authorList>
            <person name="Kang S.-H."/>
            <person name="Pandey R.P."/>
            <person name="Lee C.-M."/>
            <person name="Sim J.-S."/>
            <person name="Jeong J.-T."/>
            <person name="Choi B.-S."/>
            <person name="Jung M."/>
            <person name="Ginzburg D."/>
            <person name="Zhao K."/>
            <person name="Won S.Y."/>
            <person name="Oh T.-J."/>
            <person name="Yu Y."/>
            <person name="Kim N.-H."/>
            <person name="Lee O.R."/>
            <person name="Lee T.-H."/>
            <person name="Bashyal P."/>
            <person name="Kim T.-S."/>
            <person name="Lee W.-H."/>
            <person name="Kawkins C."/>
            <person name="Kim C.-K."/>
            <person name="Kim J.S."/>
            <person name="Ahn B.O."/>
            <person name="Rhee S.Y."/>
            <person name="Sohng J.K."/>
        </authorList>
    </citation>
    <scope>NUCLEOTIDE SEQUENCE</scope>
    <source>
        <tissue evidence="2">Leaf</tissue>
    </source>
</reference>
<gene>
    <name evidence="2" type="ORF">G2W53_003608</name>
</gene>
<comment type="caution">
    <text evidence="2">The sequence shown here is derived from an EMBL/GenBank/DDBJ whole genome shotgun (WGS) entry which is preliminary data.</text>
</comment>
<sequence length="255" mass="28475">MSPEQGPEASSSSSKKRKRACVNRDEKYVEALKQMSKMMDLSLKEASDKLTDKLCASFDRSANEDALIVQELQKLVGFSPLQLRHAHSELKSSKMLWRLFKETPGIVICSGYSPFACKACISGEPAQVTGQWGLDFGPRVESNELVFVLEFARSNATTLPIELPMFSVIFNREEGKSNSNCGSEIRDGVETHFELPDLRLSFEFPELNNHRSICIREVGKKSGFLFGSRISKTASGVGLWGERMEQRFFGVDSMG</sequence>
<feature type="region of interest" description="Disordered" evidence="1">
    <location>
        <begin position="1"/>
        <end position="22"/>
    </location>
</feature>
<proteinExistence type="predicted"/>
<evidence type="ECO:0000313" key="2">
    <source>
        <dbReference type="EMBL" id="KAF7841310.1"/>
    </source>
</evidence>
<evidence type="ECO:0000256" key="1">
    <source>
        <dbReference type="SAM" id="MobiDB-lite"/>
    </source>
</evidence>
<name>A0A834XAX7_9FABA</name>